<feature type="compositionally biased region" description="Polar residues" evidence="6">
    <location>
        <begin position="14"/>
        <end position="23"/>
    </location>
</feature>
<feature type="compositionally biased region" description="Basic and acidic residues" evidence="6">
    <location>
        <begin position="289"/>
        <end position="300"/>
    </location>
</feature>
<name>A0A0E9N8Z5_SAICN</name>
<comment type="caution">
    <text evidence="9">The sequence shown here is derived from an EMBL/GenBank/DDBJ whole genome shotgun (WGS) entry which is preliminary data.</text>
</comment>
<gene>
    <name evidence="9" type="ORF">G7K_0511-t1</name>
</gene>
<evidence type="ECO:0000256" key="1">
    <source>
        <dbReference type="ARBA" id="ARBA00004123"/>
    </source>
</evidence>
<protein>
    <recommendedName>
        <fullName evidence="11">C3HC-type domain-containing protein</fullName>
    </recommendedName>
</protein>
<dbReference type="InterPro" id="IPR012935">
    <property type="entry name" value="NuBaID_N"/>
</dbReference>
<feature type="region of interest" description="Disordered" evidence="6">
    <location>
        <begin position="289"/>
        <end position="311"/>
    </location>
</feature>
<dbReference type="PANTHER" id="PTHR15835">
    <property type="entry name" value="NUCLEAR-INTERACTING PARTNER OF ALK"/>
    <property type="match status" value="1"/>
</dbReference>
<keyword evidence="10" id="KW-1185">Reference proteome</keyword>
<evidence type="ECO:0000256" key="5">
    <source>
        <dbReference type="ARBA" id="ARBA00023242"/>
    </source>
</evidence>
<dbReference type="EMBL" id="BACD03000003">
    <property type="protein sequence ID" value="GAO46278.1"/>
    <property type="molecule type" value="Genomic_DNA"/>
</dbReference>
<evidence type="ECO:0008006" key="11">
    <source>
        <dbReference type="Google" id="ProtNLM"/>
    </source>
</evidence>
<evidence type="ECO:0000256" key="6">
    <source>
        <dbReference type="SAM" id="MobiDB-lite"/>
    </source>
</evidence>
<dbReference type="PANTHER" id="PTHR15835:SF6">
    <property type="entry name" value="ZINC FINGER C3HC-TYPE PROTEIN 1"/>
    <property type="match status" value="1"/>
</dbReference>
<evidence type="ECO:0000313" key="9">
    <source>
        <dbReference type="EMBL" id="GAO46278.1"/>
    </source>
</evidence>
<reference evidence="9 10" key="1">
    <citation type="journal article" date="2011" name="J. Gen. Appl. Microbiol.">
        <title>Draft genome sequencing of the enigmatic yeast Saitoella complicata.</title>
        <authorList>
            <person name="Nishida H."/>
            <person name="Hamamoto M."/>
            <person name="Sugiyama J."/>
        </authorList>
    </citation>
    <scope>NUCLEOTIDE SEQUENCE [LARGE SCALE GENOMIC DNA]</scope>
    <source>
        <strain evidence="9 10">NRRL Y-17804</strain>
    </source>
</reference>
<evidence type="ECO:0000313" key="10">
    <source>
        <dbReference type="Proteomes" id="UP000033140"/>
    </source>
</evidence>
<dbReference type="GO" id="GO:0005634">
    <property type="term" value="C:nucleus"/>
    <property type="evidence" value="ECO:0007669"/>
    <property type="project" value="UniProtKB-SubCell"/>
</dbReference>
<dbReference type="Pfam" id="PF08600">
    <property type="entry name" value="NuBaID_C"/>
    <property type="match status" value="1"/>
</dbReference>
<dbReference type="GO" id="GO:0008270">
    <property type="term" value="F:zinc ion binding"/>
    <property type="evidence" value="ECO:0007669"/>
    <property type="project" value="UniProtKB-KW"/>
</dbReference>
<feature type="domain" description="NuBaID C-terminal" evidence="8">
    <location>
        <begin position="214"/>
        <end position="279"/>
    </location>
</feature>
<evidence type="ECO:0000256" key="4">
    <source>
        <dbReference type="ARBA" id="ARBA00022833"/>
    </source>
</evidence>
<reference evidence="9 10" key="3">
    <citation type="journal article" date="2015" name="Genome Announc.">
        <title>Draft Genome Sequence of the Archiascomycetous Yeast Saitoella complicata.</title>
        <authorList>
            <person name="Yamauchi K."/>
            <person name="Kondo S."/>
            <person name="Hamamoto M."/>
            <person name="Takahashi Y."/>
            <person name="Ogura Y."/>
            <person name="Hayashi T."/>
            <person name="Nishida H."/>
        </authorList>
    </citation>
    <scope>NUCLEOTIDE SEQUENCE [LARGE SCALE GENOMIC DNA]</scope>
    <source>
        <strain evidence="9 10">NRRL Y-17804</strain>
    </source>
</reference>
<feature type="region of interest" description="Disordered" evidence="6">
    <location>
        <begin position="14"/>
        <end position="46"/>
    </location>
</feature>
<accession>A0A0E9N8Z5</accession>
<reference evidence="9 10" key="2">
    <citation type="journal article" date="2014" name="J. Gen. Appl. Microbiol.">
        <title>The early diverging ascomycetous budding yeast Saitoella complicata has three histone deacetylases belonging to the Clr6, Hos2, and Rpd3 lineages.</title>
        <authorList>
            <person name="Nishida H."/>
            <person name="Matsumoto T."/>
            <person name="Kondo S."/>
            <person name="Hamamoto M."/>
            <person name="Yoshikawa H."/>
        </authorList>
    </citation>
    <scope>NUCLEOTIDE SEQUENCE [LARGE SCALE GENOMIC DNA]</scope>
    <source>
        <strain evidence="9 10">NRRL Y-17804</strain>
    </source>
</reference>
<evidence type="ECO:0000259" key="8">
    <source>
        <dbReference type="Pfam" id="PF08600"/>
    </source>
</evidence>
<evidence type="ECO:0000256" key="3">
    <source>
        <dbReference type="ARBA" id="ARBA00022771"/>
    </source>
</evidence>
<organism evidence="9 10">
    <name type="scientific">Saitoella complicata (strain BCRC 22490 / CBS 7301 / JCM 7358 / NBRC 10748 / NRRL Y-17804)</name>
    <dbReference type="NCBI Taxonomy" id="698492"/>
    <lineage>
        <taxon>Eukaryota</taxon>
        <taxon>Fungi</taxon>
        <taxon>Dikarya</taxon>
        <taxon>Ascomycota</taxon>
        <taxon>Taphrinomycotina</taxon>
        <taxon>Taphrinomycotina incertae sedis</taxon>
        <taxon>Saitoella</taxon>
    </lineage>
</organism>
<evidence type="ECO:0000256" key="2">
    <source>
        <dbReference type="ARBA" id="ARBA00022723"/>
    </source>
</evidence>
<dbReference type="InterPro" id="IPR013909">
    <property type="entry name" value="NuBaID_C"/>
</dbReference>
<sequence>MSLAAKRKLSELLNSLDSPSPASTPRKVAAISSKEGTPTPKKAAKPGSLYAPYSRELFLERLGMFRPAVWSYKPTSIDEVAWAKRGWICPGTQKDTVECGVCSQTLLVLSQAQGDVDEEVREATEKALEEKYAEMIVTSHKENCPWRKRGCDETIFRLPLSDPQSAREALESRVESLLSHSDTLSLNIDMKTGTLSPDTLPTLLRKPTIPPPILALALFGWSATSTNPSDTATATLTCTTCHRRRGLWNLKAGDELDLVEEHRGYCPWISAASQAGPVAGWEQLLRMMEKTTPKEREARRQSRRTGRRSGD</sequence>
<keyword evidence="5" id="KW-0539">Nucleus</keyword>
<comment type="subcellular location">
    <subcellularLocation>
        <location evidence="1">Nucleus</location>
    </subcellularLocation>
</comment>
<feature type="compositionally biased region" description="Basic residues" evidence="6">
    <location>
        <begin position="301"/>
        <end position="311"/>
    </location>
</feature>
<keyword evidence="4" id="KW-0862">Zinc</keyword>
<dbReference type="Proteomes" id="UP000033140">
    <property type="component" value="Unassembled WGS sequence"/>
</dbReference>
<dbReference type="Pfam" id="PF07967">
    <property type="entry name" value="zf-C3HC"/>
    <property type="match status" value="1"/>
</dbReference>
<keyword evidence="2" id="KW-0479">Metal-binding</keyword>
<dbReference type="OMA" id="YECEYCH"/>
<dbReference type="STRING" id="698492.A0A0E9N8Z5"/>
<dbReference type="AlphaFoldDB" id="A0A0E9N8Z5"/>
<keyword evidence="3" id="KW-0863">Zinc-finger</keyword>
<feature type="domain" description="C3HC-type" evidence="7">
    <location>
        <begin position="52"/>
        <end position="185"/>
    </location>
</feature>
<proteinExistence type="predicted"/>
<evidence type="ECO:0000259" key="7">
    <source>
        <dbReference type="Pfam" id="PF07967"/>
    </source>
</evidence>